<proteinExistence type="predicted"/>
<comment type="caution">
    <text evidence="1">The sequence shown here is derived from an EMBL/GenBank/DDBJ whole genome shotgun (WGS) entry which is preliminary data.</text>
</comment>
<sequence>MKKILNQQFIKNNENLFILYDKFSFWDFFKILRRNNYESKQALNFIFSKCSLSAIVFQECIINNKYKKLG</sequence>
<dbReference type="Proteomes" id="UP000177360">
    <property type="component" value="Unassembled WGS sequence"/>
</dbReference>
<dbReference type="EMBL" id="MHLZ01000002">
    <property type="protein sequence ID" value="OGZ20349.1"/>
    <property type="molecule type" value="Genomic_DNA"/>
</dbReference>
<evidence type="ECO:0000313" key="1">
    <source>
        <dbReference type="EMBL" id="OGZ20349.1"/>
    </source>
</evidence>
<evidence type="ECO:0000313" key="2">
    <source>
        <dbReference type="Proteomes" id="UP000177360"/>
    </source>
</evidence>
<name>A0A1G2E3T6_9BACT</name>
<dbReference type="AlphaFoldDB" id="A0A1G2E3T6"/>
<organism evidence="1 2">
    <name type="scientific">Candidatus Nealsonbacteria bacterium RIFCSPHIGHO2_01_FULL_38_55</name>
    <dbReference type="NCBI Taxonomy" id="1801664"/>
    <lineage>
        <taxon>Bacteria</taxon>
        <taxon>Candidatus Nealsoniibacteriota</taxon>
    </lineage>
</organism>
<accession>A0A1G2E3T6</accession>
<reference evidence="1 2" key="1">
    <citation type="journal article" date="2016" name="Nat. Commun.">
        <title>Thousands of microbial genomes shed light on interconnected biogeochemical processes in an aquifer system.</title>
        <authorList>
            <person name="Anantharaman K."/>
            <person name="Brown C.T."/>
            <person name="Hug L.A."/>
            <person name="Sharon I."/>
            <person name="Castelle C.J."/>
            <person name="Probst A.J."/>
            <person name="Thomas B.C."/>
            <person name="Singh A."/>
            <person name="Wilkins M.J."/>
            <person name="Karaoz U."/>
            <person name="Brodie E.L."/>
            <person name="Williams K.H."/>
            <person name="Hubbard S.S."/>
            <person name="Banfield J.F."/>
        </authorList>
    </citation>
    <scope>NUCLEOTIDE SEQUENCE [LARGE SCALE GENOMIC DNA]</scope>
</reference>
<protein>
    <submittedName>
        <fullName evidence="1">Uncharacterized protein</fullName>
    </submittedName>
</protein>
<gene>
    <name evidence="1" type="ORF">A2626_00845</name>
</gene>